<feature type="region of interest" description="Disordered" evidence="2">
    <location>
        <begin position="985"/>
        <end position="1056"/>
    </location>
</feature>
<dbReference type="EMBL" id="KN847524">
    <property type="protein sequence ID" value="KIV90197.1"/>
    <property type="molecule type" value="Genomic_DNA"/>
</dbReference>
<evidence type="ECO:0000313" key="3">
    <source>
        <dbReference type="EMBL" id="KIV90197.1"/>
    </source>
</evidence>
<accession>A0A0D1Z5T6</accession>
<feature type="region of interest" description="Disordered" evidence="2">
    <location>
        <begin position="1166"/>
        <end position="1204"/>
    </location>
</feature>
<feature type="compositionally biased region" description="Low complexity" evidence="2">
    <location>
        <begin position="999"/>
        <end position="1015"/>
    </location>
</feature>
<organism evidence="3 4">
    <name type="scientific">Exophiala mesophila</name>
    <name type="common">Black yeast-like fungus</name>
    <dbReference type="NCBI Taxonomy" id="212818"/>
    <lineage>
        <taxon>Eukaryota</taxon>
        <taxon>Fungi</taxon>
        <taxon>Dikarya</taxon>
        <taxon>Ascomycota</taxon>
        <taxon>Pezizomycotina</taxon>
        <taxon>Eurotiomycetes</taxon>
        <taxon>Chaetothyriomycetidae</taxon>
        <taxon>Chaetothyriales</taxon>
        <taxon>Herpotrichiellaceae</taxon>
        <taxon>Exophiala</taxon>
    </lineage>
</organism>
<feature type="region of interest" description="Disordered" evidence="2">
    <location>
        <begin position="891"/>
        <end position="938"/>
    </location>
</feature>
<evidence type="ECO:0000313" key="4">
    <source>
        <dbReference type="Proteomes" id="UP000054302"/>
    </source>
</evidence>
<feature type="region of interest" description="Disordered" evidence="2">
    <location>
        <begin position="185"/>
        <end position="206"/>
    </location>
</feature>
<dbReference type="AlphaFoldDB" id="A0A0D1Z5T6"/>
<gene>
    <name evidence="3" type="ORF">PV10_07528</name>
</gene>
<name>A0A0D1Z5T6_EXOME</name>
<dbReference type="OrthoDB" id="4144201at2759"/>
<protein>
    <submittedName>
        <fullName evidence="3">Uncharacterized protein</fullName>
    </submittedName>
</protein>
<sequence>MGKAKGKAPKSSSRDTGNKTTQSRSSLVDNRPAIKASDGVNVEGWTEADIRTYNDLLEERAKLEKEKDELERKSSRHHTYRALLDESTAALDSSFRLQLTGEYIFTGSSRCCLDQTSTFTHAPRTKNFHCAHEICKRAKTHGISWAEFDTIKYYHARILTEKSQRIREALGKQRDVELVRMKKDEDDELAQKSRKNPSVPHASLHTINTSKNTSLMSSSILDTFDPRNLLLNPRNAIMLDIAKENEDIVSRIREELEKIRGDVNTGRISAGDARVKLDQANLRMAEAEKQNKVFRQTLLNDEAALSRASQMGPSSLPNILPQALASSSSDAFSHALSVMKGFFSTSNPQDIQTAIADLRKVLQMTGPMSPVLAKSFQALEEMLSKTNPDGLKVDATTTDGKRQMIDFLMNMRGVMGLSGADTTDTNLGPGLDQTTLKANEECIKIENAAMKEMSALADKMFEADDEKVAAALEPLKEAALLKSPIPPLSRIVLEDKIIKILFGRSIFALIRDARTGVSQTELQAKITSLVMRFAERKPDKFIDVLTLVSETIAINRNSSPALLEALKAVDISMTRFVAKTQAERVIQPPLGNTSIAADDRREDLLESNMGFHSCNHGMDLVRSTTVTKGHFKRFQKLFEDGRIYSDSALLRSTVARYYKAHLGNGLWEIFKVFVSHKGAPDRAHIEPGFWRDELDFYRENISDCQLADQQFADTIVNFARAGVCPAQVSVVISQHLTYQTRANFSAAVLNVRCLAMAIGKHMAQDLGEWFLTWSFIAALMTDFYMHLVCELTKYKSEMGIYQEAVPIVAADVLSLVCALVIGVPDQTRQIANLRAIGTFIGSCILDYKRLQDPQAYNALWDRLTFFVNDKKYICGPGHSCRSKVREVTAKHRSSTKASAVEDATGRGSAKASGSREQACSDDHIKPSPGGGSSSVSLGLDDDEHVAEKHSRFSEHLLEHAVSDELAAHSTSNAAVIDKSHQNLRQTHSGTVEKSNGHASHQPSGSHSALSSSSEAKPPPHATKVITSHRDDTLKKADGFGTMTGKVPHTEQASPSIPTALSSESALLHADKFQPRELDIQRKLSKWMDNLLELKESMTEVCQSRPVFAESLQVVINRLRETAQIHHEVAYSVARGQGYIGLQEWLERSCPWNLGRGYFDSRRSELHQSLIGAPSPTPRQKSPAAAAAGTNKKKRTGKSRAVNES</sequence>
<feature type="compositionally biased region" description="Polar residues" evidence="2">
    <location>
        <begin position="985"/>
        <end position="998"/>
    </location>
</feature>
<keyword evidence="4" id="KW-1185">Reference proteome</keyword>
<dbReference type="VEuPathDB" id="FungiDB:PV10_07528"/>
<dbReference type="GeneID" id="27325373"/>
<feature type="compositionally biased region" description="Polar residues" evidence="2">
    <location>
        <begin position="18"/>
        <end position="28"/>
    </location>
</feature>
<feature type="region of interest" description="Disordered" evidence="2">
    <location>
        <begin position="1"/>
        <end position="40"/>
    </location>
</feature>
<evidence type="ECO:0000256" key="2">
    <source>
        <dbReference type="SAM" id="MobiDB-lite"/>
    </source>
</evidence>
<dbReference type="Proteomes" id="UP000054302">
    <property type="component" value="Unassembled WGS sequence"/>
</dbReference>
<feature type="compositionally biased region" description="Basic and acidic residues" evidence="2">
    <location>
        <begin position="1027"/>
        <end position="1037"/>
    </location>
</feature>
<dbReference type="OMA" id="TIKYYHA"/>
<reference evidence="3 4" key="1">
    <citation type="submission" date="2015-01" db="EMBL/GenBank/DDBJ databases">
        <title>The Genome Sequence of Exophiala mesophila CBS40295.</title>
        <authorList>
            <consortium name="The Broad Institute Genomics Platform"/>
            <person name="Cuomo C."/>
            <person name="de Hoog S."/>
            <person name="Gorbushina A."/>
            <person name="Stielow B."/>
            <person name="Teixiera M."/>
            <person name="Abouelleil A."/>
            <person name="Chapman S.B."/>
            <person name="Priest M."/>
            <person name="Young S.K."/>
            <person name="Wortman J."/>
            <person name="Nusbaum C."/>
            <person name="Birren B."/>
        </authorList>
    </citation>
    <scope>NUCLEOTIDE SEQUENCE [LARGE SCALE GENOMIC DNA]</scope>
    <source>
        <strain evidence="3 4">CBS 40295</strain>
    </source>
</reference>
<feature type="coiled-coil region" evidence="1">
    <location>
        <begin position="270"/>
        <end position="297"/>
    </location>
</feature>
<proteinExistence type="predicted"/>
<evidence type="ECO:0000256" key="1">
    <source>
        <dbReference type="SAM" id="Coils"/>
    </source>
</evidence>
<keyword evidence="1" id="KW-0175">Coiled coil</keyword>
<dbReference type="HOGENOM" id="CLU_261162_0_0_1"/>
<dbReference type="RefSeq" id="XP_016221771.1">
    <property type="nucleotide sequence ID" value="XM_016372439.1"/>
</dbReference>